<protein>
    <submittedName>
        <fullName evidence="1">Uncharacterized protein</fullName>
    </submittedName>
</protein>
<proteinExistence type="predicted"/>
<feature type="non-terminal residue" evidence="1">
    <location>
        <position position="1"/>
    </location>
</feature>
<gene>
    <name evidence="1" type="ORF">S03H2_32179</name>
</gene>
<evidence type="ECO:0000313" key="1">
    <source>
        <dbReference type="EMBL" id="GAH53965.1"/>
    </source>
</evidence>
<organism evidence="1">
    <name type="scientific">marine sediment metagenome</name>
    <dbReference type="NCBI Taxonomy" id="412755"/>
    <lineage>
        <taxon>unclassified sequences</taxon>
        <taxon>metagenomes</taxon>
        <taxon>ecological metagenomes</taxon>
    </lineage>
</organism>
<sequence length="62" mass="6804">FGIPLLGEIPLTPDRGVIEQAFDLIASKLDGAKAVILKEDIAKRLIREGKRKLLKAAARRLP</sequence>
<dbReference type="AlphaFoldDB" id="X1HA99"/>
<name>X1HA99_9ZZZZ</name>
<reference evidence="1" key="1">
    <citation type="journal article" date="2014" name="Front. Microbiol.">
        <title>High frequency of phylogenetically diverse reductive dehalogenase-homologous genes in deep subseafloor sedimentary metagenomes.</title>
        <authorList>
            <person name="Kawai M."/>
            <person name="Futagami T."/>
            <person name="Toyoda A."/>
            <person name="Takaki Y."/>
            <person name="Nishi S."/>
            <person name="Hori S."/>
            <person name="Arai W."/>
            <person name="Tsubouchi T."/>
            <person name="Morono Y."/>
            <person name="Uchiyama I."/>
            <person name="Ito T."/>
            <person name="Fujiyama A."/>
            <person name="Inagaki F."/>
            <person name="Takami H."/>
        </authorList>
    </citation>
    <scope>NUCLEOTIDE SEQUENCE</scope>
    <source>
        <strain evidence="1">Expedition CK06-06</strain>
    </source>
</reference>
<comment type="caution">
    <text evidence="1">The sequence shown here is derived from an EMBL/GenBank/DDBJ whole genome shotgun (WGS) entry which is preliminary data.</text>
</comment>
<dbReference type="EMBL" id="BARU01019542">
    <property type="protein sequence ID" value="GAH53965.1"/>
    <property type="molecule type" value="Genomic_DNA"/>
</dbReference>
<accession>X1HA99</accession>